<reference evidence="3 4" key="1">
    <citation type="journal article" date="2013" name="Genome Announc.">
        <title>Genome Sequence of Moraxella macacae 0408225, a Novel Bacterial Species Isolated from a Cynomolgus Macaque with Epistaxis.</title>
        <authorList>
            <person name="Ladner J.T."/>
            <person name="Whitehouse C.A."/>
            <person name="Koroleva G.I."/>
            <person name="Palacios G.F."/>
        </authorList>
    </citation>
    <scope>NUCLEOTIDE SEQUENCE [LARGE SCALE GENOMIC DNA]</scope>
    <source>
        <strain evidence="3 4">0408225</strain>
    </source>
</reference>
<dbReference type="EMBL" id="ANIN01000001">
    <property type="protein sequence ID" value="ELA09788.1"/>
    <property type="molecule type" value="Genomic_DNA"/>
</dbReference>
<dbReference type="Pfam" id="PF02371">
    <property type="entry name" value="Transposase_20"/>
    <property type="match status" value="1"/>
</dbReference>
<dbReference type="Pfam" id="PF01548">
    <property type="entry name" value="DEDD_Tnp_IS110"/>
    <property type="match status" value="1"/>
</dbReference>
<dbReference type="OrthoDB" id="9795150at2"/>
<dbReference type="eggNOG" id="COG3547">
    <property type="taxonomic scope" value="Bacteria"/>
</dbReference>
<dbReference type="Proteomes" id="UP000023795">
    <property type="component" value="Unassembled WGS sequence"/>
</dbReference>
<dbReference type="InterPro" id="IPR047650">
    <property type="entry name" value="Transpos_IS110"/>
</dbReference>
<gene>
    <name evidence="3" type="ORF">MOMA_05280</name>
</gene>
<dbReference type="PATRIC" id="fig|1230338.3.peg.1148"/>
<name>L2FBG8_9GAMM</name>
<dbReference type="GO" id="GO:0004803">
    <property type="term" value="F:transposase activity"/>
    <property type="evidence" value="ECO:0007669"/>
    <property type="project" value="InterPro"/>
</dbReference>
<dbReference type="STRING" id="1230338.MOMA_05280"/>
<feature type="domain" description="Transposase IS116/IS110/IS902 C-terminal" evidence="2">
    <location>
        <begin position="210"/>
        <end position="285"/>
    </location>
</feature>
<dbReference type="AlphaFoldDB" id="L2FBG8"/>
<evidence type="ECO:0000313" key="3">
    <source>
        <dbReference type="EMBL" id="ELA09788.1"/>
    </source>
</evidence>
<comment type="caution">
    <text evidence="3">The sequence shown here is derived from an EMBL/GenBank/DDBJ whole genome shotgun (WGS) entry which is preliminary data.</text>
</comment>
<evidence type="ECO:0000259" key="1">
    <source>
        <dbReference type="Pfam" id="PF01548"/>
    </source>
</evidence>
<dbReference type="GO" id="GO:0003677">
    <property type="term" value="F:DNA binding"/>
    <property type="evidence" value="ECO:0007669"/>
    <property type="project" value="InterPro"/>
</dbReference>
<evidence type="ECO:0000313" key="4">
    <source>
        <dbReference type="Proteomes" id="UP000023795"/>
    </source>
</evidence>
<dbReference type="InterPro" id="IPR002525">
    <property type="entry name" value="Transp_IS110-like_N"/>
</dbReference>
<evidence type="ECO:0000259" key="2">
    <source>
        <dbReference type="Pfam" id="PF02371"/>
    </source>
</evidence>
<dbReference type="InterPro" id="IPR003346">
    <property type="entry name" value="Transposase_20"/>
</dbReference>
<proteinExistence type="predicted"/>
<dbReference type="GO" id="GO:0006313">
    <property type="term" value="P:DNA transposition"/>
    <property type="evidence" value="ECO:0007669"/>
    <property type="project" value="InterPro"/>
</dbReference>
<sequence length="340" mass="38284">MPNPQTQDTGTSGFSDTHVVIGIDIAKLSFDASFVYYNQQFHHTFGNHLSGFLNLSDYIKKRIAPPFVIHLIIESTNIYWQALALWAYQSGFLVSVVNPCFIHAYAKSLGIRIKTDKQDAALLARFGRHENPPLWQPLEVIEEKLTSLTRQRQHSKHKLMVEINRSETASCHNMVFIQSTIGFWENQIKHLDTIIWQTIAQHPDLSIRADLLASIPGIGKKSIPHLLALIGDGSRFASAKHLVSFAGLAPRLYQSGTSIYKTASIGHSGQPDIREVLYMPAVVVSFGRHRAFEPFVGRLLANGKCKKQVIVAIMRKLLSICYMVIKTNTPFDPKRHKQFA</sequence>
<protein>
    <submittedName>
        <fullName evidence="3">Transposase</fullName>
    </submittedName>
</protein>
<feature type="domain" description="Transposase IS110-like N-terminal" evidence="1">
    <location>
        <begin position="21"/>
        <end position="166"/>
    </location>
</feature>
<keyword evidence="4" id="KW-1185">Reference proteome</keyword>
<organism evidence="3 4">
    <name type="scientific">Moraxella macacae 0408225</name>
    <dbReference type="NCBI Taxonomy" id="1230338"/>
    <lineage>
        <taxon>Bacteria</taxon>
        <taxon>Pseudomonadati</taxon>
        <taxon>Pseudomonadota</taxon>
        <taxon>Gammaproteobacteria</taxon>
        <taxon>Moraxellales</taxon>
        <taxon>Moraxellaceae</taxon>
        <taxon>Moraxella</taxon>
    </lineage>
</organism>
<dbReference type="PANTHER" id="PTHR33055:SF3">
    <property type="entry name" value="PUTATIVE TRANSPOSASE FOR IS117-RELATED"/>
    <property type="match status" value="1"/>
</dbReference>
<dbReference type="PANTHER" id="PTHR33055">
    <property type="entry name" value="TRANSPOSASE FOR INSERTION SEQUENCE ELEMENT IS1111A"/>
    <property type="match status" value="1"/>
</dbReference>
<accession>L2FBG8</accession>